<sequence>MDPNPTRVVIYSCVTDIDGCPQRCHVKIAESFCENILNRAFNNILDPDGYDHVHIPADFDSPQPIKTWFILSLDVTQPLKKEDVCNFPIRFFILRESWVEKAKSRTISYHWGGKQEQKIVEDMRKELNDGKE</sequence>
<organism evidence="1 2">
    <name type="scientific">Penicillium cosmopolitanum</name>
    <dbReference type="NCBI Taxonomy" id="1131564"/>
    <lineage>
        <taxon>Eukaryota</taxon>
        <taxon>Fungi</taxon>
        <taxon>Dikarya</taxon>
        <taxon>Ascomycota</taxon>
        <taxon>Pezizomycotina</taxon>
        <taxon>Eurotiomycetes</taxon>
        <taxon>Eurotiomycetidae</taxon>
        <taxon>Eurotiales</taxon>
        <taxon>Aspergillaceae</taxon>
        <taxon>Penicillium</taxon>
    </lineage>
</organism>
<evidence type="ECO:0000313" key="2">
    <source>
        <dbReference type="Proteomes" id="UP001147747"/>
    </source>
</evidence>
<dbReference type="OrthoDB" id="4297596at2759"/>
<gene>
    <name evidence="1" type="ORF">N7509_005587</name>
</gene>
<keyword evidence="2" id="KW-1185">Reference proteome</keyword>
<proteinExistence type="predicted"/>
<dbReference type="AlphaFoldDB" id="A0A9X0BA81"/>
<evidence type="ECO:0000313" key="1">
    <source>
        <dbReference type="EMBL" id="KAJ5397474.1"/>
    </source>
</evidence>
<dbReference type="EMBL" id="JAPZBU010000006">
    <property type="protein sequence ID" value="KAJ5397474.1"/>
    <property type="molecule type" value="Genomic_DNA"/>
</dbReference>
<accession>A0A9X0BA81</accession>
<comment type="caution">
    <text evidence="1">The sequence shown here is derived from an EMBL/GenBank/DDBJ whole genome shotgun (WGS) entry which is preliminary data.</text>
</comment>
<reference evidence="1" key="1">
    <citation type="submission" date="2022-12" db="EMBL/GenBank/DDBJ databases">
        <authorList>
            <person name="Petersen C."/>
        </authorList>
    </citation>
    <scope>NUCLEOTIDE SEQUENCE</scope>
    <source>
        <strain evidence="1">IBT 29677</strain>
    </source>
</reference>
<dbReference type="GeneID" id="81369204"/>
<dbReference type="RefSeq" id="XP_056489526.1">
    <property type="nucleotide sequence ID" value="XM_056630224.1"/>
</dbReference>
<name>A0A9X0BA81_9EURO</name>
<protein>
    <submittedName>
        <fullName evidence="1">Uncharacterized protein</fullName>
    </submittedName>
</protein>
<dbReference type="Proteomes" id="UP001147747">
    <property type="component" value="Unassembled WGS sequence"/>
</dbReference>
<reference evidence="1" key="2">
    <citation type="journal article" date="2023" name="IMA Fungus">
        <title>Comparative genomic study of the Penicillium genus elucidates a diverse pangenome and 15 lateral gene transfer events.</title>
        <authorList>
            <person name="Petersen C."/>
            <person name="Sorensen T."/>
            <person name="Nielsen M.R."/>
            <person name="Sondergaard T.E."/>
            <person name="Sorensen J.L."/>
            <person name="Fitzpatrick D.A."/>
            <person name="Frisvad J.C."/>
            <person name="Nielsen K.L."/>
        </authorList>
    </citation>
    <scope>NUCLEOTIDE SEQUENCE</scope>
    <source>
        <strain evidence="1">IBT 29677</strain>
    </source>
</reference>